<evidence type="ECO:0000313" key="2">
    <source>
        <dbReference type="EMBL" id="NML93936.1"/>
    </source>
</evidence>
<dbReference type="PANTHER" id="PTHR35149:SF2">
    <property type="entry name" value="DUF262 DOMAIN-CONTAINING PROTEIN"/>
    <property type="match status" value="1"/>
</dbReference>
<dbReference type="EMBL" id="JABBGM010000003">
    <property type="protein sequence ID" value="NML93936.1"/>
    <property type="molecule type" value="Genomic_DNA"/>
</dbReference>
<evidence type="ECO:0000259" key="1">
    <source>
        <dbReference type="Pfam" id="PF03235"/>
    </source>
</evidence>
<organism evidence="2 3">
    <name type="scientific">Novosphingobium olei</name>
    <dbReference type="NCBI Taxonomy" id="2728851"/>
    <lineage>
        <taxon>Bacteria</taxon>
        <taxon>Pseudomonadati</taxon>
        <taxon>Pseudomonadota</taxon>
        <taxon>Alphaproteobacteria</taxon>
        <taxon>Sphingomonadales</taxon>
        <taxon>Sphingomonadaceae</taxon>
        <taxon>Novosphingobium</taxon>
    </lineage>
</organism>
<proteinExistence type="predicted"/>
<accession>A0A7Y0G985</accession>
<keyword evidence="3" id="KW-1185">Reference proteome</keyword>
<dbReference type="Pfam" id="PF03235">
    <property type="entry name" value="GmrSD_N"/>
    <property type="match status" value="1"/>
</dbReference>
<feature type="domain" description="GmrSD restriction endonucleases N-terminal" evidence="1">
    <location>
        <begin position="16"/>
        <end position="231"/>
    </location>
</feature>
<dbReference type="InterPro" id="IPR004919">
    <property type="entry name" value="GmrSD_N"/>
</dbReference>
<dbReference type="Proteomes" id="UP000583556">
    <property type="component" value="Unassembled WGS sequence"/>
</dbReference>
<gene>
    <name evidence="2" type="ORF">HHL27_09670</name>
</gene>
<dbReference type="RefSeq" id="WP_169493192.1">
    <property type="nucleotide sequence ID" value="NZ_JABBGM010000003.1"/>
</dbReference>
<dbReference type="AlphaFoldDB" id="A0A7Y0G985"/>
<evidence type="ECO:0000313" key="3">
    <source>
        <dbReference type="Proteomes" id="UP000583556"/>
    </source>
</evidence>
<name>A0A7Y0G985_9SPHN</name>
<reference evidence="2 3" key="1">
    <citation type="submission" date="2020-04" db="EMBL/GenBank/DDBJ databases">
        <title>Novosphingobium sp. TW-4 isolated from soil.</title>
        <authorList>
            <person name="Dahal R.H."/>
            <person name="Chaudhary D.K."/>
        </authorList>
    </citation>
    <scope>NUCLEOTIDE SEQUENCE [LARGE SCALE GENOMIC DNA]</scope>
    <source>
        <strain evidence="2 3">TW-4</strain>
    </source>
</reference>
<comment type="caution">
    <text evidence="2">The sequence shown here is derived from an EMBL/GenBank/DDBJ whole genome shotgun (WGS) entry which is preliminary data.</text>
</comment>
<sequence>MDIPLNASANSAGAIFSNNVFEIPRFQREYSWGSDEVNDFWTDLQSSLDAESYFLGLIILTSPHADAAAGRKQVVDGQQRIITLSLLANAIYHEAMRSDRKALADRIQASFLRSIDFHTDEQVSRVKLADEADNATFQAILATGNRPQGDLAPDSVSARMAASNDLLVKHLREDLKSDPFKRLGKWTDLLTNRLYFAVFVHPSSDAAYQVYEVVNTRGRDLTTADLLKNYVLSQSGANQAYRYEQWQSIAKQFSTDGANNFVQYIRHVVTVKSGYILPKDLYGFLANRKKMGDRQPPRPNELMGILEQYLPLYQQMIDPTSAGPADAEALGVFSALNSLSVLTVRPILLACSEVEGAQRGMEWILKLVVRRIVVGNLGTGNVERRFGEAAKAIHDAKKWEVMIDLLRDLNPTQEDFVSQLRKRSLNKQVLTFLRRSVIQQSITPNPHGFLHFIWVKSPPFGGMGEDEGAYWASTLGNTIISSVEKRPRAVLDWGTFKDTMLATAADGEWSNQLNHVVEWDAQAVERVGADLAAEAGRIWYDA</sequence>
<protein>
    <submittedName>
        <fullName evidence="2">DUF262 domain-containing protein</fullName>
    </submittedName>
</protein>
<dbReference type="PANTHER" id="PTHR35149">
    <property type="entry name" value="SLL5132 PROTEIN"/>
    <property type="match status" value="1"/>
</dbReference>